<dbReference type="STRING" id="337451.A0A443N8N2"/>
<keyword evidence="3" id="KW-0936">Ethylene signaling pathway</keyword>
<feature type="coiled-coil region" evidence="5">
    <location>
        <begin position="37"/>
        <end position="64"/>
    </location>
</feature>
<protein>
    <submittedName>
        <fullName evidence="7">ETHYLENE INSENSITIVE 3-like 1 protein</fullName>
    </submittedName>
</protein>
<dbReference type="InterPro" id="IPR047091">
    <property type="entry name" value="EIN3-like_DNA-bd"/>
</dbReference>
<dbReference type="GO" id="GO:0003677">
    <property type="term" value="F:DNA binding"/>
    <property type="evidence" value="ECO:0007669"/>
    <property type="project" value="TreeGrafter"/>
</dbReference>
<accession>A0A443N8N2</accession>
<keyword evidence="8" id="KW-1185">Reference proteome</keyword>
<dbReference type="GO" id="GO:0009873">
    <property type="term" value="P:ethylene-activated signaling pathway"/>
    <property type="evidence" value="ECO:0007669"/>
    <property type="project" value="UniProtKB-KW"/>
</dbReference>
<dbReference type="AlphaFoldDB" id="A0A443N8N2"/>
<comment type="caution">
    <text evidence="7">The sequence shown here is derived from an EMBL/GenBank/DDBJ whole genome shotgun (WGS) entry which is preliminary data.</text>
</comment>
<evidence type="ECO:0000259" key="6">
    <source>
        <dbReference type="Pfam" id="PF04873"/>
    </source>
</evidence>
<reference evidence="7 8" key="1">
    <citation type="journal article" date="2019" name="Nat. Plants">
        <title>Stout camphor tree genome fills gaps in understanding of flowering plant genome evolution.</title>
        <authorList>
            <person name="Chaw S.M."/>
            <person name="Liu Y.C."/>
            <person name="Wu Y.W."/>
            <person name="Wang H.Y."/>
            <person name="Lin C.I."/>
            <person name="Wu C.S."/>
            <person name="Ke H.M."/>
            <person name="Chang L.Y."/>
            <person name="Hsu C.Y."/>
            <person name="Yang H.T."/>
            <person name="Sudianto E."/>
            <person name="Hsu M.H."/>
            <person name="Wu K.P."/>
            <person name="Wang L.N."/>
            <person name="Leebens-Mack J.H."/>
            <person name="Tsai I.J."/>
        </authorList>
    </citation>
    <scope>NUCLEOTIDE SEQUENCE [LARGE SCALE GENOMIC DNA]</scope>
    <source>
        <strain evidence="8">cv. Chaw 1501</strain>
        <tissue evidence="7">Young leaves</tissue>
    </source>
</reference>
<evidence type="ECO:0000256" key="4">
    <source>
        <dbReference type="ARBA" id="ARBA00023242"/>
    </source>
</evidence>
<keyword evidence="5" id="KW-0175">Coiled coil</keyword>
<feature type="domain" description="Ethylene insensitive 3-like DNA-binding" evidence="6">
    <location>
        <begin position="46"/>
        <end position="218"/>
    </location>
</feature>
<name>A0A443N8N2_9MAGN</name>
<comment type="similarity">
    <text evidence="2">Belongs to the EIN3 family.</text>
</comment>
<dbReference type="GO" id="GO:0003700">
    <property type="term" value="F:DNA-binding transcription factor activity"/>
    <property type="evidence" value="ECO:0007669"/>
    <property type="project" value="InterPro"/>
</dbReference>
<dbReference type="Gene3D" id="1.10.3180.10">
    <property type="entry name" value="DNA-binding domain of EIN3-like"/>
    <property type="match status" value="2"/>
</dbReference>
<dbReference type="InterPro" id="IPR006957">
    <property type="entry name" value="EIN3"/>
</dbReference>
<evidence type="ECO:0000313" key="7">
    <source>
        <dbReference type="EMBL" id="RWR74870.1"/>
    </source>
</evidence>
<proteinExistence type="inferred from homology"/>
<keyword evidence="4" id="KW-0539">Nucleus</keyword>
<gene>
    <name evidence="7" type="ORF">CKAN_00322300</name>
</gene>
<dbReference type="Proteomes" id="UP000283530">
    <property type="component" value="Unassembled WGS sequence"/>
</dbReference>
<dbReference type="SUPFAM" id="SSF116768">
    <property type="entry name" value="DNA-binding domain of EIN3-like"/>
    <property type="match status" value="1"/>
</dbReference>
<comment type="subcellular location">
    <subcellularLocation>
        <location evidence="1">Nucleus</location>
    </subcellularLocation>
</comment>
<evidence type="ECO:0000313" key="8">
    <source>
        <dbReference type="Proteomes" id="UP000283530"/>
    </source>
</evidence>
<dbReference type="PANTHER" id="PTHR33305">
    <property type="entry name" value="ETHYLENE INSENSITIVE 3-LIKE 2 PROTEIN"/>
    <property type="match status" value="1"/>
</dbReference>
<evidence type="ECO:0000256" key="1">
    <source>
        <dbReference type="ARBA" id="ARBA00004123"/>
    </source>
</evidence>
<sequence>MTMSEAELKIQTFFPFYAAEDDRFSGNGADDLQGQILTEEEIEVAQLERRIQEDRIRVHLLKEKIAKDASPDVAEHMQPQEQAQRKKMSRAEYTILKYMFKMMDECKAQGFVYGIIPETGNPVGGASDNQHSWWNEKVMFDRNGQAAIAKNHYDRHESNIKPSSPPTLHDLQDITLSSLLSTLMQHCDAPQRKYPLEKAISPPWWPTSEEEWWWKLGI</sequence>
<dbReference type="OrthoDB" id="2017676at2759"/>
<dbReference type="GO" id="GO:0005634">
    <property type="term" value="C:nucleus"/>
    <property type="evidence" value="ECO:0007669"/>
    <property type="project" value="UniProtKB-SubCell"/>
</dbReference>
<dbReference type="PANTHER" id="PTHR33305:SF30">
    <property type="entry name" value="ETHYLENE INSENSITIVE 3-LIKE 3 PROTEIN"/>
    <property type="match status" value="1"/>
</dbReference>
<evidence type="ECO:0000256" key="5">
    <source>
        <dbReference type="SAM" id="Coils"/>
    </source>
</evidence>
<organism evidence="7 8">
    <name type="scientific">Cinnamomum micranthum f. kanehirae</name>
    <dbReference type="NCBI Taxonomy" id="337451"/>
    <lineage>
        <taxon>Eukaryota</taxon>
        <taxon>Viridiplantae</taxon>
        <taxon>Streptophyta</taxon>
        <taxon>Embryophyta</taxon>
        <taxon>Tracheophyta</taxon>
        <taxon>Spermatophyta</taxon>
        <taxon>Magnoliopsida</taxon>
        <taxon>Magnoliidae</taxon>
        <taxon>Laurales</taxon>
        <taxon>Lauraceae</taxon>
        <taxon>Cinnamomum</taxon>
    </lineage>
</organism>
<dbReference type="Pfam" id="PF04873">
    <property type="entry name" value="EIN3_DNA-bd"/>
    <property type="match status" value="1"/>
</dbReference>
<evidence type="ECO:0000256" key="2">
    <source>
        <dbReference type="ARBA" id="ARBA00009416"/>
    </source>
</evidence>
<evidence type="ECO:0000256" key="3">
    <source>
        <dbReference type="ARBA" id="ARBA00022745"/>
    </source>
</evidence>
<dbReference type="EMBL" id="QPKB01000001">
    <property type="protein sequence ID" value="RWR74870.1"/>
    <property type="molecule type" value="Genomic_DNA"/>
</dbReference>
<dbReference type="InterPro" id="IPR023278">
    <property type="entry name" value="Ethylene_insens-like_DNA-bd"/>
</dbReference>